<dbReference type="EMBL" id="CAMXCT010003275">
    <property type="protein sequence ID" value="CAI4003476.1"/>
    <property type="molecule type" value="Genomic_DNA"/>
</dbReference>
<dbReference type="GO" id="GO:0005509">
    <property type="term" value="F:calcium ion binding"/>
    <property type="evidence" value="ECO:0007669"/>
    <property type="project" value="InterPro"/>
</dbReference>
<evidence type="ECO:0000313" key="5">
    <source>
        <dbReference type="EMBL" id="CAL1156851.1"/>
    </source>
</evidence>
<dbReference type="CDD" id="cd00051">
    <property type="entry name" value="EFh"/>
    <property type="match status" value="1"/>
</dbReference>
<feature type="compositionally biased region" description="Basic and acidic residues" evidence="2">
    <location>
        <begin position="307"/>
        <end position="317"/>
    </location>
</feature>
<feature type="region of interest" description="Disordered" evidence="2">
    <location>
        <begin position="85"/>
        <end position="116"/>
    </location>
</feature>
<dbReference type="InterPro" id="IPR011992">
    <property type="entry name" value="EF-hand-dom_pair"/>
</dbReference>
<keyword evidence="7" id="KW-1185">Reference proteome</keyword>
<dbReference type="PROSITE" id="PS00018">
    <property type="entry name" value="EF_HAND_1"/>
    <property type="match status" value="2"/>
</dbReference>
<evidence type="ECO:0000256" key="1">
    <source>
        <dbReference type="ARBA" id="ARBA00022837"/>
    </source>
</evidence>
<feature type="domain" description="EF-hand" evidence="3">
    <location>
        <begin position="175"/>
        <end position="210"/>
    </location>
</feature>
<keyword evidence="1" id="KW-0106">Calcium</keyword>
<name>A0A9P1G8C9_9DINO</name>
<dbReference type="OrthoDB" id="447276at2759"/>
<dbReference type="Gene3D" id="1.10.238.10">
    <property type="entry name" value="EF-hand"/>
    <property type="match status" value="1"/>
</dbReference>
<protein>
    <submittedName>
        <fullName evidence="6">EF-hand domain-containing protein</fullName>
    </submittedName>
</protein>
<reference evidence="5" key="2">
    <citation type="submission" date="2024-04" db="EMBL/GenBank/DDBJ databases">
        <authorList>
            <person name="Chen Y."/>
            <person name="Shah S."/>
            <person name="Dougan E. K."/>
            <person name="Thang M."/>
            <person name="Chan C."/>
        </authorList>
    </citation>
    <scope>NUCLEOTIDE SEQUENCE [LARGE SCALE GENOMIC DNA]</scope>
</reference>
<feature type="region of interest" description="Disordered" evidence="2">
    <location>
        <begin position="300"/>
        <end position="319"/>
    </location>
</feature>
<dbReference type="InterPro" id="IPR002048">
    <property type="entry name" value="EF_hand_dom"/>
</dbReference>
<dbReference type="Proteomes" id="UP001152797">
    <property type="component" value="Unassembled WGS sequence"/>
</dbReference>
<proteinExistence type="predicted"/>
<feature type="domain" description="EF-hand" evidence="3">
    <location>
        <begin position="135"/>
        <end position="170"/>
    </location>
</feature>
<evidence type="ECO:0000259" key="3">
    <source>
        <dbReference type="PROSITE" id="PS50222"/>
    </source>
</evidence>
<dbReference type="SUPFAM" id="SSF47473">
    <property type="entry name" value="EF-hand"/>
    <property type="match status" value="1"/>
</dbReference>
<evidence type="ECO:0000313" key="6">
    <source>
        <dbReference type="EMBL" id="CAL4790788.1"/>
    </source>
</evidence>
<dbReference type="SMART" id="SM00054">
    <property type="entry name" value="EFh"/>
    <property type="match status" value="2"/>
</dbReference>
<evidence type="ECO:0000313" key="7">
    <source>
        <dbReference type="Proteomes" id="UP001152797"/>
    </source>
</evidence>
<reference evidence="4" key="1">
    <citation type="submission" date="2022-10" db="EMBL/GenBank/DDBJ databases">
        <authorList>
            <person name="Chen Y."/>
            <person name="Dougan E. K."/>
            <person name="Chan C."/>
            <person name="Rhodes N."/>
            <person name="Thang M."/>
        </authorList>
    </citation>
    <scope>NUCLEOTIDE SEQUENCE</scope>
</reference>
<organism evidence="4">
    <name type="scientific">Cladocopium goreaui</name>
    <dbReference type="NCBI Taxonomy" id="2562237"/>
    <lineage>
        <taxon>Eukaryota</taxon>
        <taxon>Sar</taxon>
        <taxon>Alveolata</taxon>
        <taxon>Dinophyceae</taxon>
        <taxon>Suessiales</taxon>
        <taxon>Symbiodiniaceae</taxon>
        <taxon>Cladocopium</taxon>
    </lineage>
</organism>
<dbReference type="Pfam" id="PF13405">
    <property type="entry name" value="EF-hand_6"/>
    <property type="match status" value="1"/>
</dbReference>
<dbReference type="EMBL" id="CAMXCT030003275">
    <property type="protein sequence ID" value="CAL4790788.1"/>
    <property type="molecule type" value="Genomic_DNA"/>
</dbReference>
<accession>A0A9P1G8C9</accession>
<dbReference type="AlphaFoldDB" id="A0A9P1G8C9"/>
<dbReference type="InterPro" id="IPR018247">
    <property type="entry name" value="EF_Hand_1_Ca_BS"/>
</dbReference>
<feature type="region of interest" description="Disordered" evidence="2">
    <location>
        <begin position="212"/>
        <end position="260"/>
    </location>
</feature>
<sequence>MIFGEPGVDPRIRPLYPFPDDCDLPWPSTYHSYQPHLGFRRLPYRGIPSLEPDLCHSWVPDAELHAFAFVVPGNDHTSVVPEDWNGWLPPHPEEQQRAATANSKTGRPKKKRAPQAAKISEEVARRMQSQLQSATRGVSLRKIFGKYDTDRNGTLTSTELKKLIRKELRISTAVISDVDVENLAAALDGDRTGNISVEELLSFIERGSATFFSTAPTKESSPDDDTKEEVPKSRDSDRDDDDDTDASEKKAPVGTVHRPSSKTILASTRQNRFIFRPLTPPLGGSLITLTATRKTLRARKASMVGTRAKDPEGKTEAHPPAALASFEGTQTHPRDQTCTQTRSVQTSNGSDDICAESVSSSNFSLLENCTCKPKTLVKTQHLKIWQNLLNVWK</sequence>
<dbReference type="EMBL" id="CAMXCT020003275">
    <property type="protein sequence ID" value="CAL1156851.1"/>
    <property type="molecule type" value="Genomic_DNA"/>
</dbReference>
<evidence type="ECO:0000313" key="4">
    <source>
        <dbReference type="EMBL" id="CAI4003476.1"/>
    </source>
</evidence>
<evidence type="ECO:0000256" key="2">
    <source>
        <dbReference type="SAM" id="MobiDB-lite"/>
    </source>
</evidence>
<comment type="caution">
    <text evidence="4">The sequence shown here is derived from an EMBL/GenBank/DDBJ whole genome shotgun (WGS) entry which is preliminary data.</text>
</comment>
<gene>
    <name evidence="4" type="ORF">C1SCF055_LOCUS29344</name>
</gene>
<feature type="compositionally biased region" description="Basic and acidic residues" evidence="2">
    <location>
        <begin position="228"/>
        <end position="237"/>
    </location>
</feature>
<dbReference type="PROSITE" id="PS50222">
    <property type="entry name" value="EF_HAND_2"/>
    <property type="match status" value="2"/>
</dbReference>